<name>A0A9X1DA50_9SPHN</name>
<keyword evidence="2 8" id="KW-0813">Transport</keyword>
<comment type="subcellular location">
    <subcellularLocation>
        <location evidence="1 8">Cell outer membrane</location>
        <topology evidence="1 8">Multi-pass membrane protein</topology>
    </subcellularLocation>
</comment>
<proteinExistence type="inferred from homology"/>
<gene>
    <name evidence="13" type="ORF">KK488_04630</name>
</gene>
<evidence type="ECO:0000259" key="11">
    <source>
        <dbReference type="Pfam" id="PF00593"/>
    </source>
</evidence>
<evidence type="ECO:0000256" key="8">
    <source>
        <dbReference type="PROSITE-ProRule" id="PRU01360"/>
    </source>
</evidence>
<sequence length="994" mass="104562">MVKISVAAALRSSVAPALIASAFFVSPVQAQEAQGADSDEGEAIIVTGSLIRRTDAETPSPVTILTADSLDKAGITTVSDAIRSISADSAGSIGTGFQSGFSAGGSAVSLRGLGVSSTLVLIDGLRSTNFPINDDGHNAYTDLNSIPFSLVDRIEVLKDGASSTYGADAIGGVVNLIMKKHFTGIGATAEGGVTQQGDGARAYGDLTVGFGDYDSDGWNFYVNGEYQSIGRISSHSRGFPYNTLDLSSIGGLDNNSADSSLTTATPSAVVVRTTQTDLNNPFAGGTAVANSAYTLLNPNCPNGSFTVTTGGAQGTGCKYDLNDKYRQIQPLQERYSGAFRFSYRVSDNVEAYLSGNFSRSYVSIISGFPAAIRNTQPFGGSPALASSNPGIVLPVWICPTGVNCADPATAGRTLNPNNPYAAAFAANPSQGAARIYYLFGDLPIGSDRTNDVYRVAGGFSGTFGDDWDWRVEGVGAWDNLKIVQHGLLNIAALKQAINTGSYSFVNPGSNSQSVRDTIAPDKSTPSYSSMVSVDASITKKLMDLPGGPLALAVGGQIRWEKLTNNNQNAALDTLGLTTASAFGKHTVSAAYFELSAPIVDQLEVNASGRYDNYSEGFSHFSPKVGVKFTPIKQIAFRATYSEGFRAPTFAESGPRSQYAGFVSTTPPCAFILQHGGTGTTASCSANGNPYNLNYSLGRGVAGNPLVQPETSRSYTAGVIIEPVKWFSLTLDYYNVKKSNLIVAGPDVGKATAAYYAAANQAAGCAAVAAVGQGYSCNVVDGVDPLFPTALPRILIINVPYVNANYAQTEGLDFSATVRVPLSDGIKFTSKVEVTHVIKYNLVTPSGTQHYAGTLGPYDLSSGNGTPDWRGNWQNTLEVGQFTFSATAYYVGKIKAVSEDQGLPLDCDNGNLYTRSSPQDVDPKFCYIKEFVNVDTNVTANITDDIRLYANVGNIFNVRAPLAAAAYTSAPNYLITWHSAGAIGRTFKVGASVKF</sequence>
<dbReference type="InterPro" id="IPR036942">
    <property type="entry name" value="Beta-barrel_TonB_sf"/>
</dbReference>
<evidence type="ECO:0000256" key="6">
    <source>
        <dbReference type="ARBA" id="ARBA00023136"/>
    </source>
</evidence>
<feature type="signal peptide" evidence="10">
    <location>
        <begin position="1"/>
        <end position="30"/>
    </location>
</feature>
<keyword evidence="7 8" id="KW-0998">Cell outer membrane</keyword>
<dbReference type="GO" id="GO:0009279">
    <property type="term" value="C:cell outer membrane"/>
    <property type="evidence" value="ECO:0007669"/>
    <property type="project" value="UniProtKB-SubCell"/>
</dbReference>
<comment type="caution">
    <text evidence="13">The sequence shown here is derived from an EMBL/GenBank/DDBJ whole genome shotgun (WGS) entry which is preliminary data.</text>
</comment>
<evidence type="ECO:0000313" key="13">
    <source>
        <dbReference type="EMBL" id="MBT2186227.1"/>
    </source>
</evidence>
<keyword evidence="14" id="KW-1185">Reference proteome</keyword>
<feature type="domain" description="TonB-dependent receptor-like beta-barrel" evidence="11">
    <location>
        <begin position="427"/>
        <end position="954"/>
    </location>
</feature>
<evidence type="ECO:0000256" key="4">
    <source>
        <dbReference type="ARBA" id="ARBA00022692"/>
    </source>
</evidence>
<protein>
    <submittedName>
        <fullName evidence="13">TonB-dependent receptor</fullName>
    </submittedName>
</protein>
<evidence type="ECO:0000313" key="14">
    <source>
        <dbReference type="Proteomes" id="UP001138757"/>
    </source>
</evidence>
<keyword evidence="10" id="KW-0732">Signal</keyword>
<dbReference type="InterPro" id="IPR012910">
    <property type="entry name" value="Plug_dom"/>
</dbReference>
<keyword evidence="6 8" id="KW-0472">Membrane</keyword>
<comment type="similarity">
    <text evidence="8 9">Belongs to the TonB-dependent receptor family.</text>
</comment>
<reference evidence="13" key="1">
    <citation type="submission" date="2021-05" db="EMBL/GenBank/DDBJ databases">
        <title>Genome of Sphingobium sp. strain.</title>
        <authorList>
            <person name="Fan R."/>
        </authorList>
    </citation>
    <scope>NUCLEOTIDE SEQUENCE</scope>
    <source>
        <strain evidence="13">H33</strain>
    </source>
</reference>
<evidence type="ECO:0000256" key="1">
    <source>
        <dbReference type="ARBA" id="ARBA00004571"/>
    </source>
</evidence>
<keyword evidence="5 9" id="KW-0798">TonB box</keyword>
<dbReference type="PROSITE" id="PS52016">
    <property type="entry name" value="TONB_DEPENDENT_REC_3"/>
    <property type="match status" value="1"/>
</dbReference>
<keyword evidence="3 8" id="KW-1134">Transmembrane beta strand</keyword>
<keyword evidence="13" id="KW-0675">Receptor</keyword>
<evidence type="ECO:0000256" key="2">
    <source>
        <dbReference type="ARBA" id="ARBA00022448"/>
    </source>
</evidence>
<dbReference type="SUPFAM" id="SSF56935">
    <property type="entry name" value="Porins"/>
    <property type="match status" value="1"/>
</dbReference>
<dbReference type="InterPro" id="IPR039426">
    <property type="entry name" value="TonB-dep_rcpt-like"/>
</dbReference>
<evidence type="ECO:0000256" key="7">
    <source>
        <dbReference type="ARBA" id="ARBA00023237"/>
    </source>
</evidence>
<dbReference type="Pfam" id="PF07715">
    <property type="entry name" value="Plug"/>
    <property type="match status" value="1"/>
</dbReference>
<dbReference type="Gene3D" id="2.170.130.10">
    <property type="entry name" value="TonB-dependent receptor, plug domain"/>
    <property type="match status" value="1"/>
</dbReference>
<dbReference type="Proteomes" id="UP001138757">
    <property type="component" value="Unassembled WGS sequence"/>
</dbReference>
<dbReference type="InterPro" id="IPR037066">
    <property type="entry name" value="Plug_dom_sf"/>
</dbReference>
<evidence type="ECO:0000259" key="12">
    <source>
        <dbReference type="Pfam" id="PF07715"/>
    </source>
</evidence>
<evidence type="ECO:0000256" key="3">
    <source>
        <dbReference type="ARBA" id="ARBA00022452"/>
    </source>
</evidence>
<evidence type="ECO:0000256" key="9">
    <source>
        <dbReference type="RuleBase" id="RU003357"/>
    </source>
</evidence>
<evidence type="ECO:0000256" key="10">
    <source>
        <dbReference type="SAM" id="SignalP"/>
    </source>
</evidence>
<evidence type="ECO:0000256" key="5">
    <source>
        <dbReference type="ARBA" id="ARBA00023077"/>
    </source>
</evidence>
<dbReference type="AlphaFoldDB" id="A0A9X1DA50"/>
<dbReference type="PANTHER" id="PTHR47234:SF2">
    <property type="entry name" value="TONB-DEPENDENT RECEPTOR"/>
    <property type="match status" value="1"/>
</dbReference>
<dbReference type="PANTHER" id="PTHR47234">
    <property type="match status" value="1"/>
</dbReference>
<keyword evidence="4 8" id="KW-0812">Transmembrane</keyword>
<dbReference type="InterPro" id="IPR000531">
    <property type="entry name" value="Beta-barrel_TonB"/>
</dbReference>
<feature type="chain" id="PRO_5040732315" evidence="10">
    <location>
        <begin position="31"/>
        <end position="994"/>
    </location>
</feature>
<dbReference type="EMBL" id="JAHGAW010000003">
    <property type="protein sequence ID" value="MBT2186227.1"/>
    <property type="molecule type" value="Genomic_DNA"/>
</dbReference>
<dbReference type="RefSeq" id="WP_214621987.1">
    <property type="nucleotide sequence ID" value="NZ_JAHGAW010000003.1"/>
</dbReference>
<organism evidence="13 14">
    <name type="scientific">Sphingobium nicotianae</name>
    <dbReference type="NCBI Taxonomy" id="2782607"/>
    <lineage>
        <taxon>Bacteria</taxon>
        <taxon>Pseudomonadati</taxon>
        <taxon>Pseudomonadota</taxon>
        <taxon>Alphaproteobacteria</taxon>
        <taxon>Sphingomonadales</taxon>
        <taxon>Sphingomonadaceae</taxon>
        <taxon>Sphingobium</taxon>
    </lineage>
</organism>
<accession>A0A9X1DA50</accession>
<feature type="domain" description="TonB-dependent receptor plug" evidence="12">
    <location>
        <begin position="56"/>
        <end position="173"/>
    </location>
</feature>
<dbReference type="Gene3D" id="2.40.170.20">
    <property type="entry name" value="TonB-dependent receptor, beta-barrel domain"/>
    <property type="match status" value="1"/>
</dbReference>
<dbReference type="Pfam" id="PF00593">
    <property type="entry name" value="TonB_dep_Rec_b-barrel"/>
    <property type="match status" value="1"/>
</dbReference>